<evidence type="ECO:0000256" key="15">
    <source>
        <dbReference type="ARBA" id="ARBA00023136"/>
    </source>
</evidence>
<dbReference type="Gene3D" id="2.60.120.200">
    <property type="match status" value="1"/>
</dbReference>
<evidence type="ECO:0000256" key="3">
    <source>
        <dbReference type="ARBA" id="ARBA00010217"/>
    </source>
</evidence>
<keyword evidence="6" id="KW-0723">Serine/threonine-protein kinase</keyword>
<keyword evidence="11" id="KW-0547">Nucleotide-binding</keyword>
<evidence type="ECO:0000259" key="18">
    <source>
        <dbReference type="PROSITE" id="PS50011"/>
    </source>
</evidence>
<keyword evidence="12" id="KW-0418">Kinase</keyword>
<evidence type="ECO:0000256" key="4">
    <source>
        <dbReference type="ARBA" id="ARBA00012513"/>
    </source>
</evidence>
<organism evidence="19">
    <name type="scientific">Aegilops tauschii</name>
    <name type="common">Tausch's goatgrass</name>
    <name type="synonym">Aegilops squarrosa</name>
    <dbReference type="NCBI Taxonomy" id="37682"/>
    <lineage>
        <taxon>Eukaryota</taxon>
        <taxon>Viridiplantae</taxon>
        <taxon>Streptophyta</taxon>
        <taxon>Embryophyta</taxon>
        <taxon>Tracheophyta</taxon>
        <taxon>Spermatophyta</taxon>
        <taxon>Magnoliopsida</taxon>
        <taxon>Liliopsida</taxon>
        <taxon>Poales</taxon>
        <taxon>Poaceae</taxon>
        <taxon>BOP clade</taxon>
        <taxon>Pooideae</taxon>
        <taxon>Triticodae</taxon>
        <taxon>Triticeae</taxon>
        <taxon>Triticinae</taxon>
        <taxon>Aegilops</taxon>
    </lineage>
</organism>
<reference evidence="19" key="1">
    <citation type="submission" date="2015-06" db="UniProtKB">
        <authorList>
            <consortium name="EnsemblPlants"/>
        </authorList>
    </citation>
    <scope>IDENTIFICATION</scope>
</reference>
<dbReference type="InterPro" id="IPR019825">
    <property type="entry name" value="Lectin_legB_Mn/Ca_BS"/>
</dbReference>
<dbReference type="GO" id="GO:0002229">
    <property type="term" value="P:defense response to oomycetes"/>
    <property type="evidence" value="ECO:0007669"/>
    <property type="project" value="UniProtKB-ARBA"/>
</dbReference>
<accession>M8D1L3</accession>
<dbReference type="InterPro" id="IPR013320">
    <property type="entry name" value="ConA-like_dom_sf"/>
</dbReference>
<dbReference type="InterPro" id="IPR050528">
    <property type="entry name" value="L-type_Lectin-RKs"/>
</dbReference>
<dbReference type="GO" id="GO:0004674">
    <property type="term" value="F:protein serine/threonine kinase activity"/>
    <property type="evidence" value="ECO:0007669"/>
    <property type="project" value="UniProtKB-KW"/>
</dbReference>
<keyword evidence="9" id="KW-0732">Signal</keyword>
<dbReference type="GO" id="GO:0030246">
    <property type="term" value="F:carbohydrate binding"/>
    <property type="evidence" value="ECO:0007669"/>
    <property type="project" value="UniProtKB-KW"/>
</dbReference>
<dbReference type="PANTHER" id="PTHR27007">
    <property type="match status" value="1"/>
</dbReference>
<comment type="similarity">
    <text evidence="2">In the N-terminal section; belongs to the leguminous lectin family.</text>
</comment>
<evidence type="ECO:0000256" key="7">
    <source>
        <dbReference type="ARBA" id="ARBA00022679"/>
    </source>
</evidence>
<keyword evidence="7" id="KW-0808">Transferase</keyword>
<dbReference type="PROSITE" id="PS50011">
    <property type="entry name" value="PROTEIN_KINASE_DOM"/>
    <property type="match status" value="1"/>
</dbReference>
<evidence type="ECO:0000256" key="2">
    <source>
        <dbReference type="ARBA" id="ARBA00008536"/>
    </source>
</evidence>
<keyword evidence="14" id="KW-1133">Transmembrane helix</keyword>
<keyword evidence="8" id="KW-0812">Transmembrane</keyword>
<evidence type="ECO:0000256" key="17">
    <source>
        <dbReference type="ARBA" id="ARBA00023180"/>
    </source>
</evidence>
<evidence type="ECO:0000256" key="6">
    <source>
        <dbReference type="ARBA" id="ARBA00022527"/>
    </source>
</evidence>
<dbReference type="Gene3D" id="3.30.200.20">
    <property type="entry name" value="Phosphorylase Kinase, domain 1"/>
    <property type="match status" value="1"/>
</dbReference>
<dbReference type="CDD" id="cd06899">
    <property type="entry name" value="lectin_legume_LecRK_Arcelin_ConA"/>
    <property type="match status" value="1"/>
</dbReference>
<dbReference type="SUPFAM" id="SSF49899">
    <property type="entry name" value="Concanavalin A-like lectins/glucanases"/>
    <property type="match status" value="1"/>
</dbReference>
<dbReference type="EC" id="2.7.11.1" evidence="4"/>
<dbReference type="SMART" id="SM00220">
    <property type="entry name" value="S_TKc"/>
    <property type="match status" value="1"/>
</dbReference>
<dbReference type="InterPro" id="IPR001220">
    <property type="entry name" value="Legume_lectin_dom"/>
</dbReference>
<keyword evidence="15" id="KW-0472">Membrane</keyword>
<evidence type="ECO:0000256" key="8">
    <source>
        <dbReference type="ARBA" id="ARBA00022692"/>
    </source>
</evidence>
<name>M8D1L3_AEGTA</name>
<keyword evidence="17" id="KW-0325">Glycoprotein</keyword>
<dbReference type="FunFam" id="1.10.510.10:FF:000240">
    <property type="entry name" value="Lectin-domain containing receptor kinase A4.3"/>
    <property type="match status" value="1"/>
</dbReference>
<sequence length="684" mass="76577">MVVVSPATANARICIFLTGCLLCFLLSRGHVHAAAASPAWPLSFSFDFSNTSNNRLQEQDLRLEGDAEKKDDLVDLTCNFGKPEKNEYCKGRMSYRDPVPLYDNSTGEVASFTTTFTFSTHILPNTTWKGEGITFFLSAYPSRLPLQSWGSLLGLTDSYDTSAPGAGRFVAVEFDTSSDWWDPIGDEHIGIDCNSITSVSTTRLLGYSLNGTMTATITFDNTTRTLEATLHFDYDPSLPTARIKTQLPDRLDDLLPPEVSVGFSAATSNYTELHQIHSWSFSSTIAPRARETPTWLRGSNQSKVMRCSVRKVIDPFIFAYNSIVRKGVNCRTTQPGRRRSFIIGGAFSAIALVVMWSILSWCRWRSTRDSFGMASRLKRFKYHDLSIATDRFSDEKKIGAGGFGMVYSGSLKTDQPVAVKKILKDSRGDFKDFLAELDAIGRTGHGNVVRLEGWCCSINNFMFWCLRRQNIKLFLVYELVPNGNLHQHLHERAEVLTWAKRYKIVKGIGSALHYLHHLCKPSILHRDVKPSNILLDHDFNAKLGDFGLSRVARENEDSSLLTAMAIGTADYMDPQCRKHGQVKLRSSSDVYSFGIVLLEIVHGENNPDLVRKLHTDRPETFAKDVADKKLAGQFDKTEMERVIVLAIRCSERDENQRPSMVAAMQFLENGGELPPATADRSTPL</sequence>
<evidence type="ECO:0000256" key="10">
    <source>
        <dbReference type="ARBA" id="ARBA00022734"/>
    </source>
</evidence>
<dbReference type="Gene3D" id="1.10.510.10">
    <property type="entry name" value="Transferase(Phosphotransferase) domain 1"/>
    <property type="match status" value="1"/>
</dbReference>
<evidence type="ECO:0000256" key="5">
    <source>
        <dbReference type="ARBA" id="ARBA00022475"/>
    </source>
</evidence>
<evidence type="ECO:0000256" key="9">
    <source>
        <dbReference type="ARBA" id="ARBA00022729"/>
    </source>
</evidence>
<dbReference type="InterPro" id="IPR011009">
    <property type="entry name" value="Kinase-like_dom_sf"/>
</dbReference>
<dbReference type="PROSITE" id="PS00307">
    <property type="entry name" value="LECTIN_LEGUME_BETA"/>
    <property type="match status" value="1"/>
</dbReference>
<dbReference type="InterPro" id="IPR008271">
    <property type="entry name" value="Ser/Thr_kinase_AS"/>
</dbReference>
<evidence type="ECO:0000256" key="16">
    <source>
        <dbReference type="ARBA" id="ARBA00023170"/>
    </source>
</evidence>
<evidence type="ECO:0000256" key="11">
    <source>
        <dbReference type="ARBA" id="ARBA00022741"/>
    </source>
</evidence>
<comment type="similarity">
    <text evidence="3">In the C-terminal section; belongs to the protein kinase superfamily. Ser/Thr protein kinase family.</text>
</comment>
<dbReference type="SUPFAM" id="SSF56112">
    <property type="entry name" value="Protein kinase-like (PK-like)"/>
    <property type="match status" value="1"/>
</dbReference>
<evidence type="ECO:0000256" key="1">
    <source>
        <dbReference type="ARBA" id="ARBA00004251"/>
    </source>
</evidence>
<keyword evidence="10" id="KW-0430">Lectin</keyword>
<feature type="domain" description="Protein kinase" evidence="18">
    <location>
        <begin position="392"/>
        <end position="667"/>
    </location>
</feature>
<comment type="subcellular location">
    <subcellularLocation>
        <location evidence="1">Cell membrane</location>
        <topology evidence="1">Single-pass type I membrane protein</topology>
    </subcellularLocation>
</comment>
<dbReference type="GO" id="GO:0005886">
    <property type="term" value="C:plasma membrane"/>
    <property type="evidence" value="ECO:0007669"/>
    <property type="project" value="UniProtKB-SubCell"/>
</dbReference>
<evidence type="ECO:0000256" key="14">
    <source>
        <dbReference type="ARBA" id="ARBA00022989"/>
    </source>
</evidence>
<dbReference type="PROSITE" id="PS00107">
    <property type="entry name" value="PROTEIN_KINASE_ATP"/>
    <property type="match status" value="1"/>
</dbReference>
<dbReference type="Pfam" id="PF00139">
    <property type="entry name" value="Lectin_legB"/>
    <property type="match status" value="1"/>
</dbReference>
<dbReference type="PROSITE" id="PS00108">
    <property type="entry name" value="PROTEIN_KINASE_ST"/>
    <property type="match status" value="1"/>
</dbReference>
<protein>
    <recommendedName>
        <fullName evidence="4">non-specific serine/threonine protein kinase</fullName>
        <ecNumber evidence="4">2.7.11.1</ecNumber>
    </recommendedName>
</protein>
<evidence type="ECO:0000313" key="19">
    <source>
        <dbReference type="EnsemblPlants" id="EMT30121"/>
    </source>
</evidence>
<dbReference type="GO" id="GO:0005524">
    <property type="term" value="F:ATP binding"/>
    <property type="evidence" value="ECO:0007669"/>
    <property type="project" value="UniProtKB-UniRule"/>
</dbReference>
<keyword evidence="16" id="KW-0675">Receptor</keyword>
<evidence type="ECO:0000256" key="12">
    <source>
        <dbReference type="ARBA" id="ARBA00022777"/>
    </source>
</evidence>
<keyword evidence="5" id="KW-1003">Cell membrane</keyword>
<dbReference type="Pfam" id="PF00069">
    <property type="entry name" value="Pkinase"/>
    <property type="match status" value="1"/>
</dbReference>
<dbReference type="InterPro" id="IPR000719">
    <property type="entry name" value="Prot_kinase_dom"/>
</dbReference>
<dbReference type="EnsemblPlants" id="EMT30121">
    <property type="protein sequence ID" value="EMT30121"/>
    <property type="gene ID" value="F775_13606"/>
</dbReference>
<evidence type="ECO:0000256" key="13">
    <source>
        <dbReference type="ARBA" id="ARBA00022840"/>
    </source>
</evidence>
<dbReference type="InterPro" id="IPR017441">
    <property type="entry name" value="Protein_kinase_ATP_BS"/>
</dbReference>
<dbReference type="AlphaFoldDB" id="M8D1L3"/>
<proteinExistence type="inferred from homology"/>
<keyword evidence="13" id="KW-0067">ATP-binding</keyword>